<evidence type="ECO:0000256" key="1">
    <source>
        <dbReference type="ARBA" id="ARBA00010577"/>
    </source>
</evidence>
<accession>A0A2V3VA96</accession>
<dbReference type="OrthoDB" id="9785233at2"/>
<evidence type="ECO:0000313" key="8">
    <source>
        <dbReference type="Proteomes" id="UP000248014"/>
    </source>
</evidence>
<dbReference type="Gene3D" id="2.30.30.910">
    <property type="match status" value="1"/>
</dbReference>
<dbReference type="Pfam" id="PF03963">
    <property type="entry name" value="FlgD"/>
    <property type="match status" value="1"/>
</dbReference>
<keyword evidence="7" id="KW-0969">Cilium</keyword>
<sequence>MTTITNDFVSSLQKKTEPVASKNSQESLGQASFLQLMTAQLKFQDPFDPVDNQAMVAQMAQFSQVAGITEMNASLKAIAGSFGTSRLAEASNFIGRSVLQDGDTAYSDAQGRYAGEFTLNTPASNVSLEWLDSAGNVIHTQAMGDLQAGKVPFQLISEDDNGNPADIGPLKVRIKGAAPSTVSTWLPVTAVESSSVGADAMLVTPAGSILASSAKRIA</sequence>
<organism evidence="7 8">
    <name type="scientific">Blastomonas natatoria</name>
    <dbReference type="NCBI Taxonomy" id="34015"/>
    <lineage>
        <taxon>Bacteria</taxon>
        <taxon>Pseudomonadati</taxon>
        <taxon>Pseudomonadota</taxon>
        <taxon>Alphaproteobacteria</taxon>
        <taxon>Sphingomonadales</taxon>
        <taxon>Sphingomonadaceae</taxon>
        <taxon>Blastomonas</taxon>
    </lineage>
</organism>
<keyword evidence="3 5" id="KW-1005">Bacterial flagellum biogenesis</keyword>
<feature type="domain" description="FlgD/Vpr Ig-like" evidence="6">
    <location>
        <begin position="102"/>
        <end position="177"/>
    </location>
</feature>
<evidence type="ECO:0000313" key="7">
    <source>
        <dbReference type="EMBL" id="PXW78064.1"/>
    </source>
</evidence>
<comment type="caution">
    <text evidence="7">The sequence shown here is derived from an EMBL/GenBank/DDBJ whole genome shotgun (WGS) entry which is preliminary data.</text>
</comment>
<comment type="function">
    <text evidence="4 5">Required for flagellar hook formation. May act as a scaffolding protein.</text>
</comment>
<dbReference type="GO" id="GO:0044781">
    <property type="term" value="P:bacterial-type flagellum organization"/>
    <property type="evidence" value="ECO:0007669"/>
    <property type="project" value="UniProtKB-UniRule"/>
</dbReference>
<evidence type="ECO:0000256" key="5">
    <source>
        <dbReference type="RuleBase" id="RU362076"/>
    </source>
</evidence>
<dbReference type="EMBL" id="QJJM01000003">
    <property type="protein sequence ID" value="PXW78064.1"/>
    <property type="molecule type" value="Genomic_DNA"/>
</dbReference>
<reference evidence="7 8" key="1">
    <citation type="submission" date="2018-05" db="EMBL/GenBank/DDBJ databases">
        <title>Genomic Encyclopedia of Type Strains, Phase IV (KMG-IV): sequencing the most valuable type-strain genomes for metagenomic binning, comparative biology and taxonomic classification.</title>
        <authorList>
            <person name="Goeker M."/>
        </authorList>
    </citation>
    <scope>NUCLEOTIDE SEQUENCE [LARGE SCALE GENOMIC DNA]</scope>
    <source>
        <strain evidence="7 8">DSM 3183</strain>
    </source>
</reference>
<dbReference type="Proteomes" id="UP000248014">
    <property type="component" value="Unassembled WGS sequence"/>
</dbReference>
<dbReference type="Gene3D" id="2.60.40.4070">
    <property type="match status" value="1"/>
</dbReference>
<evidence type="ECO:0000259" key="6">
    <source>
        <dbReference type="Pfam" id="PF13860"/>
    </source>
</evidence>
<dbReference type="RefSeq" id="WP_110297867.1">
    <property type="nucleotide sequence ID" value="NZ_QJJM01000003.1"/>
</dbReference>
<evidence type="ECO:0000256" key="4">
    <source>
        <dbReference type="ARBA" id="ARBA00024746"/>
    </source>
</evidence>
<keyword evidence="7" id="KW-0282">Flagellum</keyword>
<dbReference type="Pfam" id="PF13860">
    <property type="entry name" value="FlgD_ig"/>
    <property type="match status" value="1"/>
</dbReference>
<keyword evidence="7" id="KW-0966">Cell projection</keyword>
<gene>
    <name evidence="7" type="ORF">C7451_103172</name>
</gene>
<evidence type="ECO:0000256" key="3">
    <source>
        <dbReference type="ARBA" id="ARBA00022795"/>
    </source>
</evidence>
<protein>
    <recommendedName>
        <fullName evidence="2 5">Basal-body rod modification protein FlgD</fullName>
    </recommendedName>
</protein>
<dbReference type="AlphaFoldDB" id="A0A2V3VA96"/>
<dbReference type="InterPro" id="IPR025965">
    <property type="entry name" value="FlgD/Vpr_Ig-like"/>
</dbReference>
<proteinExistence type="inferred from homology"/>
<name>A0A2V3VA96_9SPHN</name>
<comment type="similarity">
    <text evidence="1 5">Belongs to the FlgD family.</text>
</comment>
<keyword evidence="8" id="KW-1185">Reference proteome</keyword>
<evidence type="ECO:0000256" key="2">
    <source>
        <dbReference type="ARBA" id="ARBA00016013"/>
    </source>
</evidence>
<dbReference type="InterPro" id="IPR005648">
    <property type="entry name" value="FlgD"/>
</dbReference>